<accession>A0A1F5VJ61</accession>
<keyword evidence="1" id="KW-0812">Transmembrane</keyword>
<protein>
    <recommendedName>
        <fullName evidence="4">Type 4a pilus biogenesis protein PilO</fullName>
    </recommendedName>
</protein>
<comment type="caution">
    <text evidence="2">The sequence shown here is derived from an EMBL/GenBank/DDBJ whole genome shotgun (WGS) entry which is preliminary data.</text>
</comment>
<organism evidence="2 3">
    <name type="scientific">Candidatus Giovannonibacteria bacterium RIFCSPHIGHO2_01_FULL_45_23</name>
    <dbReference type="NCBI Taxonomy" id="1798325"/>
    <lineage>
        <taxon>Bacteria</taxon>
        <taxon>Candidatus Giovannoniibacteriota</taxon>
    </lineage>
</organism>
<keyword evidence="1" id="KW-1133">Transmembrane helix</keyword>
<dbReference type="InterPro" id="IPR014717">
    <property type="entry name" value="Transl_elong_EF1B/ribsomal_bS6"/>
</dbReference>
<dbReference type="Proteomes" id="UP000179251">
    <property type="component" value="Unassembled WGS sequence"/>
</dbReference>
<dbReference type="EMBL" id="MFHD01000009">
    <property type="protein sequence ID" value="OGF62981.1"/>
    <property type="molecule type" value="Genomic_DNA"/>
</dbReference>
<feature type="transmembrane region" description="Helical" evidence="1">
    <location>
        <begin position="12"/>
        <end position="31"/>
    </location>
</feature>
<gene>
    <name evidence="2" type="ORF">A2834_02920</name>
</gene>
<dbReference type="Gene3D" id="3.30.70.60">
    <property type="match status" value="1"/>
</dbReference>
<keyword evidence="1" id="KW-0472">Membrane</keyword>
<evidence type="ECO:0000313" key="3">
    <source>
        <dbReference type="Proteomes" id="UP000179251"/>
    </source>
</evidence>
<proteinExistence type="predicted"/>
<evidence type="ECO:0000256" key="1">
    <source>
        <dbReference type="SAM" id="Phobius"/>
    </source>
</evidence>
<sequence>MDILSNKKPVLMLGLMILILAALIVFTWFLYQKIKEASAVVAEAEGKIALLEKKGREFSLAESGIRDYEKEIEFLEGAFLNESRFVDFLRLLESMSREANVNFSAKSARVPLLSDQGKSASQTQEAVLSFELTGNFGAVANFIAMLDNIPYAGLIESLNIVPQAEPGQKSTGKLLAKINYIIFNFDL</sequence>
<reference evidence="2 3" key="1">
    <citation type="journal article" date="2016" name="Nat. Commun.">
        <title>Thousands of microbial genomes shed light on interconnected biogeochemical processes in an aquifer system.</title>
        <authorList>
            <person name="Anantharaman K."/>
            <person name="Brown C.T."/>
            <person name="Hug L.A."/>
            <person name="Sharon I."/>
            <person name="Castelle C.J."/>
            <person name="Probst A.J."/>
            <person name="Thomas B.C."/>
            <person name="Singh A."/>
            <person name="Wilkins M.J."/>
            <person name="Karaoz U."/>
            <person name="Brodie E.L."/>
            <person name="Williams K.H."/>
            <person name="Hubbard S.S."/>
            <person name="Banfield J.F."/>
        </authorList>
    </citation>
    <scope>NUCLEOTIDE SEQUENCE [LARGE SCALE GENOMIC DNA]</scope>
</reference>
<evidence type="ECO:0008006" key="4">
    <source>
        <dbReference type="Google" id="ProtNLM"/>
    </source>
</evidence>
<evidence type="ECO:0000313" key="2">
    <source>
        <dbReference type="EMBL" id="OGF62981.1"/>
    </source>
</evidence>
<name>A0A1F5VJ61_9BACT</name>
<dbReference type="STRING" id="1798325.A2834_02920"/>
<dbReference type="AlphaFoldDB" id="A0A1F5VJ61"/>